<sequence>MSVGVLKKALAQSALAGLTEARARIFGHVLNPTGQRSPHKLLRKKLIGEKVASWYPYDIKRDDPLIMAREQQERLSKLEMLKRRNKGPPKKGQGKRAAKRKPAVPK</sequence>
<dbReference type="AlphaFoldDB" id="A0AAF1ALR4"/>
<organism evidence="8 9">
    <name type="scientific">Daucus carota subsp. sativus</name>
    <name type="common">Carrot</name>
    <dbReference type="NCBI Taxonomy" id="79200"/>
    <lineage>
        <taxon>Eukaryota</taxon>
        <taxon>Viridiplantae</taxon>
        <taxon>Streptophyta</taxon>
        <taxon>Embryophyta</taxon>
        <taxon>Tracheophyta</taxon>
        <taxon>Spermatophyta</taxon>
        <taxon>Magnoliopsida</taxon>
        <taxon>eudicotyledons</taxon>
        <taxon>Gunneridae</taxon>
        <taxon>Pentapetalae</taxon>
        <taxon>asterids</taxon>
        <taxon>campanulids</taxon>
        <taxon>Apiales</taxon>
        <taxon>Apiaceae</taxon>
        <taxon>Apioideae</taxon>
        <taxon>Scandiceae</taxon>
        <taxon>Daucinae</taxon>
        <taxon>Daucus</taxon>
        <taxon>Daucus sect. Daucus</taxon>
    </lineage>
</organism>
<name>A0AAF1ALR4_DAUCS</name>
<dbReference type="InterPro" id="IPR013219">
    <property type="entry name" value="Ribosomal_mS33"/>
</dbReference>
<evidence type="ECO:0000256" key="6">
    <source>
        <dbReference type="ARBA" id="ARBA00035132"/>
    </source>
</evidence>
<evidence type="ECO:0000256" key="5">
    <source>
        <dbReference type="ARBA" id="ARBA00023274"/>
    </source>
</evidence>
<accession>A0AAF1ALR4</accession>
<protein>
    <recommendedName>
        <fullName evidence="6">Small ribosomal subunit protein mS33</fullName>
    </recommendedName>
</protein>
<reference evidence="8" key="1">
    <citation type="journal article" date="2016" name="Nat. Genet.">
        <title>A high-quality carrot genome assembly provides new insights into carotenoid accumulation and asterid genome evolution.</title>
        <authorList>
            <person name="Iorizzo M."/>
            <person name="Ellison S."/>
            <person name="Senalik D."/>
            <person name="Zeng P."/>
            <person name="Satapoomin P."/>
            <person name="Huang J."/>
            <person name="Bowman M."/>
            <person name="Iovene M."/>
            <person name="Sanseverino W."/>
            <person name="Cavagnaro P."/>
            <person name="Yildiz M."/>
            <person name="Macko-Podgorni A."/>
            <person name="Moranska E."/>
            <person name="Grzebelus E."/>
            <person name="Grzebelus D."/>
            <person name="Ashrafi H."/>
            <person name="Zheng Z."/>
            <person name="Cheng S."/>
            <person name="Spooner D."/>
            <person name="Van Deynze A."/>
            <person name="Simon P."/>
        </authorList>
    </citation>
    <scope>NUCLEOTIDE SEQUENCE</scope>
    <source>
        <tissue evidence="8">Leaf</tissue>
    </source>
</reference>
<feature type="compositionally biased region" description="Basic residues" evidence="7">
    <location>
        <begin position="83"/>
        <end position="106"/>
    </location>
</feature>
<evidence type="ECO:0000256" key="2">
    <source>
        <dbReference type="ARBA" id="ARBA00008970"/>
    </source>
</evidence>
<evidence type="ECO:0000256" key="7">
    <source>
        <dbReference type="SAM" id="MobiDB-lite"/>
    </source>
</evidence>
<evidence type="ECO:0000256" key="3">
    <source>
        <dbReference type="ARBA" id="ARBA00022980"/>
    </source>
</evidence>
<evidence type="ECO:0000313" key="9">
    <source>
        <dbReference type="Proteomes" id="UP000077755"/>
    </source>
</evidence>
<keyword evidence="3" id="KW-0689">Ribosomal protein</keyword>
<dbReference type="GO" id="GO:1990904">
    <property type="term" value="C:ribonucleoprotein complex"/>
    <property type="evidence" value="ECO:0007669"/>
    <property type="project" value="UniProtKB-KW"/>
</dbReference>
<evidence type="ECO:0000256" key="1">
    <source>
        <dbReference type="ARBA" id="ARBA00004173"/>
    </source>
</evidence>
<keyword evidence="9" id="KW-1185">Reference proteome</keyword>
<feature type="region of interest" description="Disordered" evidence="7">
    <location>
        <begin position="76"/>
        <end position="106"/>
    </location>
</feature>
<dbReference type="GO" id="GO:0005840">
    <property type="term" value="C:ribosome"/>
    <property type="evidence" value="ECO:0007669"/>
    <property type="project" value="UniProtKB-KW"/>
</dbReference>
<evidence type="ECO:0000313" key="8">
    <source>
        <dbReference type="EMBL" id="WOG84796.1"/>
    </source>
</evidence>
<dbReference type="KEGG" id="dcr:108212935"/>
<proteinExistence type="inferred from homology"/>
<gene>
    <name evidence="8" type="ORF">DCAR_0103981</name>
</gene>
<dbReference type="Pfam" id="PF08293">
    <property type="entry name" value="MRP-S33"/>
    <property type="match status" value="1"/>
</dbReference>
<comment type="subcellular location">
    <subcellularLocation>
        <location evidence="1">Mitochondrion</location>
    </subcellularLocation>
</comment>
<dbReference type="EMBL" id="CP093343">
    <property type="protein sequence ID" value="WOG84796.1"/>
    <property type="molecule type" value="Genomic_DNA"/>
</dbReference>
<dbReference type="GO" id="GO:0005739">
    <property type="term" value="C:mitochondrion"/>
    <property type="evidence" value="ECO:0007669"/>
    <property type="project" value="UniProtKB-SubCell"/>
</dbReference>
<reference evidence="8" key="2">
    <citation type="submission" date="2022-03" db="EMBL/GenBank/DDBJ databases">
        <title>Draft title - Genomic analysis of global carrot germplasm unveils the trajectory of domestication and the origin of high carotenoid orange carrot.</title>
        <authorList>
            <person name="Iorizzo M."/>
            <person name="Ellison S."/>
            <person name="Senalik D."/>
            <person name="Macko-Podgorni A."/>
            <person name="Grzebelus D."/>
            <person name="Bostan H."/>
            <person name="Rolling W."/>
            <person name="Curaba J."/>
            <person name="Simon P."/>
        </authorList>
    </citation>
    <scope>NUCLEOTIDE SEQUENCE</scope>
    <source>
        <tissue evidence="8">Leaf</tissue>
    </source>
</reference>
<keyword evidence="4" id="KW-0496">Mitochondrion</keyword>
<dbReference type="PANTHER" id="PTHR13362">
    <property type="entry name" value="MITOCHONDRIAL RIBOSOMAL PROTEIN S33"/>
    <property type="match status" value="1"/>
</dbReference>
<dbReference type="Proteomes" id="UP000077755">
    <property type="component" value="Chromosome 1"/>
</dbReference>
<evidence type="ECO:0000256" key="4">
    <source>
        <dbReference type="ARBA" id="ARBA00023128"/>
    </source>
</evidence>
<dbReference type="PANTHER" id="PTHR13362:SF2">
    <property type="entry name" value="SMALL RIBOSOMAL SUBUNIT PROTEIN MS33"/>
    <property type="match status" value="1"/>
</dbReference>
<comment type="similarity">
    <text evidence="2">Belongs to the mitochondrion-specific ribosomal protein mS33 family.</text>
</comment>
<keyword evidence="5" id="KW-0687">Ribonucleoprotein</keyword>